<reference evidence="1 2" key="1">
    <citation type="submission" date="2017-08" db="EMBL/GenBank/DDBJ databases">
        <title>Virgibacillus indicus sp. nov. and Virgibacillus profoundi sp. nov, two moderately halophilic bacteria isolated from marine sediment by using the Microfluidic Streak Plate.</title>
        <authorList>
            <person name="Xu B."/>
            <person name="Hu B."/>
            <person name="Wang J."/>
            <person name="Zhu Y."/>
            <person name="Huang L."/>
            <person name="Du W."/>
            <person name="Huang Y."/>
        </authorList>
    </citation>
    <scope>NUCLEOTIDE SEQUENCE [LARGE SCALE GENOMIC DNA]</scope>
    <source>
        <strain evidence="1 2">IO3-P2-C2</strain>
    </source>
</reference>
<dbReference type="AlphaFoldDB" id="A0A265N6G8"/>
<dbReference type="Proteomes" id="UP000216498">
    <property type="component" value="Unassembled WGS sequence"/>
</dbReference>
<dbReference type="OrthoDB" id="5783260at2"/>
<evidence type="ECO:0008006" key="3">
    <source>
        <dbReference type="Google" id="ProtNLM"/>
    </source>
</evidence>
<evidence type="ECO:0000313" key="1">
    <source>
        <dbReference type="EMBL" id="OZU87064.1"/>
    </source>
</evidence>
<evidence type="ECO:0000313" key="2">
    <source>
        <dbReference type="Proteomes" id="UP000216498"/>
    </source>
</evidence>
<organism evidence="1 2">
    <name type="scientific">Virgibacillus indicus</name>
    <dbReference type="NCBI Taxonomy" id="2024554"/>
    <lineage>
        <taxon>Bacteria</taxon>
        <taxon>Bacillati</taxon>
        <taxon>Bacillota</taxon>
        <taxon>Bacilli</taxon>
        <taxon>Bacillales</taxon>
        <taxon>Bacillaceae</taxon>
        <taxon>Virgibacillus</taxon>
    </lineage>
</organism>
<sequence length="219" mass="24542">MRVIGIDLSGPSNHKDTVLTVFEAENRQLRFLKSRSHLSDEEILKEISVQSQVDEVVIGIDAPLSYEDGGGDRESDRNLRKFIVEIGMKPGSIMPPTLNRMVYLTLRGIKLSREIAAQPSLHPISIVEVHPGAVIGSRLSQVEMDYLLTYKKDFEVRKVLLGWLEQQQLIGIPETAAEQCHSIDACAAALGAWHWGDPAFTPKWRTLAKPPLHPYEFCC</sequence>
<accession>A0A265N6G8</accession>
<gene>
    <name evidence="1" type="ORF">CIL03_18730</name>
</gene>
<dbReference type="Pfam" id="PF04250">
    <property type="entry name" value="DUF429"/>
    <property type="match status" value="1"/>
</dbReference>
<protein>
    <recommendedName>
        <fullName evidence="3">DUF429 domain-containing protein</fullName>
    </recommendedName>
</protein>
<comment type="caution">
    <text evidence="1">The sequence shown here is derived from an EMBL/GenBank/DDBJ whole genome shotgun (WGS) entry which is preliminary data.</text>
</comment>
<dbReference type="EMBL" id="NPMS01000016">
    <property type="protein sequence ID" value="OZU87064.1"/>
    <property type="molecule type" value="Genomic_DNA"/>
</dbReference>
<dbReference type="InterPro" id="IPR007362">
    <property type="entry name" value="DUF429"/>
</dbReference>
<proteinExistence type="predicted"/>
<dbReference type="RefSeq" id="WP_094887412.1">
    <property type="nucleotide sequence ID" value="NZ_NPMS01000016.1"/>
</dbReference>
<keyword evidence="2" id="KW-1185">Reference proteome</keyword>
<name>A0A265N6G8_9BACI</name>